<dbReference type="InterPro" id="IPR018170">
    <property type="entry name" value="Aldo/ket_reductase_CS"/>
</dbReference>
<evidence type="ECO:0000313" key="7">
    <source>
        <dbReference type="Proteomes" id="UP001634747"/>
    </source>
</evidence>
<dbReference type="PROSITE" id="PS00798">
    <property type="entry name" value="ALDOKETO_REDUCTASE_1"/>
    <property type="match status" value="1"/>
</dbReference>
<organism evidence="6 7">
    <name type="scientific">Terriglobus aquaticus</name>
    <dbReference type="NCBI Taxonomy" id="940139"/>
    <lineage>
        <taxon>Bacteria</taxon>
        <taxon>Pseudomonadati</taxon>
        <taxon>Acidobacteriota</taxon>
        <taxon>Terriglobia</taxon>
        <taxon>Terriglobales</taxon>
        <taxon>Acidobacteriaceae</taxon>
        <taxon>Terriglobus</taxon>
    </lineage>
</organism>
<reference evidence="6 7" key="1">
    <citation type="submission" date="2024-12" db="EMBL/GenBank/DDBJ databases">
        <authorList>
            <person name="Lee Y."/>
        </authorList>
    </citation>
    <scope>NUCLEOTIDE SEQUENCE [LARGE SCALE GENOMIC DNA]</scope>
    <source>
        <strain evidence="6 7">03SUJ4</strain>
    </source>
</reference>
<keyword evidence="7" id="KW-1185">Reference proteome</keyword>
<comment type="similarity">
    <text evidence="1">Belongs to the aldo/keto reductase family.</text>
</comment>
<dbReference type="InterPro" id="IPR006311">
    <property type="entry name" value="TAT_signal"/>
</dbReference>
<dbReference type="Proteomes" id="UP001634747">
    <property type="component" value="Unassembled WGS sequence"/>
</dbReference>
<keyword evidence="2" id="KW-0521">NADP</keyword>
<dbReference type="InterPro" id="IPR036812">
    <property type="entry name" value="NAD(P)_OxRdtase_dom_sf"/>
</dbReference>
<dbReference type="CDD" id="cd19133">
    <property type="entry name" value="AKR_AKR5F1"/>
    <property type="match status" value="1"/>
</dbReference>
<dbReference type="Pfam" id="PF00248">
    <property type="entry name" value="Aldo_ket_red"/>
    <property type="match status" value="1"/>
</dbReference>
<dbReference type="SUPFAM" id="SSF51430">
    <property type="entry name" value="NAD(P)-linked oxidoreductase"/>
    <property type="match status" value="1"/>
</dbReference>
<feature type="domain" description="NADP-dependent oxidoreductase" evidence="5">
    <location>
        <begin position="57"/>
        <end position="299"/>
    </location>
</feature>
<dbReference type="PROSITE" id="PS00062">
    <property type="entry name" value="ALDOKETO_REDUCTASE_2"/>
    <property type="match status" value="1"/>
</dbReference>
<dbReference type="EMBL" id="JBJYXY010000001">
    <property type="protein sequence ID" value="MFN2975201.1"/>
    <property type="molecule type" value="Genomic_DNA"/>
</dbReference>
<dbReference type="PIRSF" id="PIRSF000097">
    <property type="entry name" value="AKR"/>
    <property type="match status" value="1"/>
</dbReference>
<gene>
    <name evidence="6" type="ORF">ACK2TP_05445</name>
</gene>
<evidence type="ECO:0000256" key="2">
    <source>
        <dbReference type="ARBA" id="ARBA00022857"/>
    </source>
</evidence>
<dbReference type="InterPro" id="IPR020471">
    <property type="entry name" value="AKR"/>
</dbReference>
<keyword evidence="3 6" id="KW-0560">Oxidoreductase</keyword>
<keyword evidence="4" id="KW-0732">Signal</keyword>
<proteinExistence type="inferred from homology"/>
<evidence type="ECO:0000256" key="3">
    <source>
        <dbReference type="ARBA" id="ARBA00023002"/>
    </source>
</evidence>
<protein>
    <submittedName>
        <fullName evidence="6">Aldo/keto reductase</fullName>
        <ecNumber evidence="6">1.1.1.-</ecNumber>
    </submittedName>
</protein>
<name>A0ABW9KHC6_9BACT</name>
<dbReference type="PROSITE" id="PS51318">
    <property type="entry name" value="TAT"/>
    <property type="match status" value="1"/>
</dbReference>
<dbReference type="PANTHER" id="PTHR43827">
    <property type="entry name" value="2,5-DIKETO-D-GLUCONIC ACID REDUCTASE"/>
    <property type="match status" value="1"/>
</dbReference>
<dbReference type="PANTHER" id="PTHR43827:SF3">
    <property type="entry name" value="NADP-DEPENDENT OXIDOREDUCTASE DOMAIN-CONTAINING PROTEIN"/>
    <property type="match status" value="1"/>
</dbReference>
<comment type="caution">
    <text evidence="6">The sequence shown here is derived from an EMBL/GenBank/DDBJ whole genome shotgun (WGS) entry which is preliminary data.</text>
</comment>
<evidence type="ECO:0000256" key="1">
    <source>
        <dbReference type="ARBA" id="ARBA00007905"/>
    </source>
</evidence>
<evidence type="ECO:0000259" key="5">
    <source>
        <dbReference type="Pfam" id="PF00248"/>
    </source>
</evidence>
<feature type="signal peptide" evidence="4">
    <location>
        <begin position="1"/>
        <end position="25"/>
    </location>
</feature>
<dbReference type="EC" id="1.1.1.-" evidence="6"/>
<sequence length="309" mass="33841">MSSTPCSRPAAINRRSLLKSGTAAAAALAFGRLGRAVATAAAIPQVRLNNGVSMPMLGFGTYSLRGDLCTESVADAIAAGYRLIDTAKVYQNEEAVGAAIKKSGIDRKLLFVTSKIWVDDSGYDKAKLAFQETLDKLQLEYLDLYLIHRPRGDVNGSWRAMEELNAAGKIRAIGLSNFDPAQYASLMAAAKTKPAVNQVETHPILQEKVELATLEPATVRMEAWAPFGEGRDGLFTNPTLQTIAGKHGKTVAQTMLRWHYQRGVVAIPRSSNPAHRRENLAIWDFQLTPEDMRTIAALDQNRSLFPEWT</sequence>
<dbReference type="Gene3D" id="3.20.20.100">
    <property type="entry name" value="NADP-dependent oxidoreductase domain"/>
    <property type="match status" value="1"/>
</dbReference>
<evidence type="ECO:0000313" key="6">
    <source>
        <dbReference type="EMBL" id="MFN2975201.1"/>
    </source>
</evidence>
<feature type="chain" id="PRO_5046599560" evidence="4">
    <location>
        <begin position="26"/>
        <end position="309"/>
    </location>
</feature>
<dbReference type="GO" id="GO:0016491">
    <property type="term" value="F:oxidoreductase activity"/>
    <property type="evidence" value="ECO:0007669"/>
    <property type="project" value="UniProtKB-KW"/>
</dbReference>
<accession>A0ABW9KHC6</accession>
<evidence type="ECO:0000256" key="4">
    <source>
        <dbReference type="SAM" id="SignalP"/>
    </source>
</evidence>
<dbReference type="RefSeq" id="WP_263413268.1">
    <property type="nucleotide sequence ID" value="NZ_BAABBH010000001.1"/>
</dbReference>
<dbReference type="InterPro" id="IPR023210">
    <property type="entry name" value="NADP_OxRdtase_dom"/>
</dbReference>
<dbReference type="PRINTS" id="PR00069">
    <property type="entry name" value="ALDKETRDTASE"/>
</dbReference>